<protein>
    <submittedName>
        <fullName evidence="1">Uncharacterized protein</fullName>
    </submittedName>
</protein>
<dbReference type="EMBL" id="VKKZ01000005">
    <property type="protein sequence ID" value="KAA6437998.1"/>
    <property type="molecule type" value="Genomic_DNA"/>
</dbReference>
<dbReference type="Proteomes" id="UP000323866">
    <property type="component" value="Unassembled WGS sequence"/>
</dbReference>
<gene>
    <name evidence="2" type="ORF">ACD591_08045</name>
    <name evidence="1" type="ORF">FOE74_00880</name>
</gene>
<keyword evidence="4" id="KW-1185">Reference proteome</keyword>
<reference evidence="1 3" key="1">
    <citation type="submission" date="2019-07" db="EMBL/GenBank/DDBJ databases">
        <authorList>
            <person name="Qu J.-H."/>
        </authorList>
    </citation>
    <scope>NUCLEOTIDE SEQUENCE [LARGE SCALE GENOMIC DNA]</scope>
    <source>
        <strain evidence="1 3">MDT1-10-3</strain>
    </source>
</reference>
<reference evidence="1 3" key="2">
    <citation type="submission" date="2019-09" db="EMBL/GenBank/DDBJ databases">
        <title>A bacterium isolated from glacier soil.</title>
        <authorList>
            <person name="Liu Q."/>
        </authorList>
    </citation>
    <scope>NUCLEOTIDE SEQUENCE [LARGE SCALE GENOMIC DNA]</scope>
    <source>
        <strain evidence="1 3">MDT1-10-3</strain>
    </source>
</reference>
<evidence type="ECO:0000313" key="3">
    <source>
        <dbReference type="Proteomes" id="UP000323866"/>
    </source>
</evidence>
<evidence type="ECO:0000313" key="4">
    <source>
        <dbReference type="Proteomes" id="UP001570846"/>
    </source>
</evidence>
<organism evidence="1 3">
    <name type="scientific">Rufibacter glacialis</name>
    <dbReference type="NCBI Taxonomy" id="1259555"/>
    <lineage>
        <taxon>Bacteria</taxon>
        <taxon>Pseudomonadati</taxon>
        <taxon>Bacteroidota</taxon>
        <taxon>Cytophagia</taxon>
        <taxon>Cytophagales</taxon>
        <taxon>Hymenobacteraceae</taxon>
        <taxon>Rufibacter</taxon>
    </lineage>
</organism>
<dbReference type="Proteomes" id="UP001570846">
    <property type="component" value="Unassembled WGS sequence"/>
</dbReference>
<evidence type="ECO:0000313" key="2">
    <source>
        <dbReference type="EMBL" id="MFA1771239.1"/>
    </source>
</evidence>
<dbReference type="EMBL" id="JBGOGF010000004">
    <property type="protein sequence ID" value="MFA1771239.1"/>
    <property type="molecule type" value="Genomic_DNA"/>
</dbReference>
<name>A0A5M8QRW1_9BACT</name>
<dbReference type="AlphaFoldDB" id="A0A5M8QRW1"/>
<accession>A0A5M8QRW1</accession>
<dbReference type="OrthoDB" id="7059463at2"/>
<sequence>MKKRRGLRIYFRRLEKHNDLEGFAALISGKESWFDFGHTHYDWEGLGINSWKKRKPHLDTLFRNFDLYPNRLKLIEKPFQLFIQLYDYDSSDDAIFIHTENPNQDNFPYKIDLMDKCTLKNQELIKYINQKGGFEKLFGIADNEGYCLLYKKGIGESLK</sequence>
<evidence type="ECO:0000313" key="1">
    <source>
        <dbReference type="EMBL" id="KAA6437998.1"/>
    </source>
</evidence>
<comment type="caution">
    <text evidence="1">The sequence shown here is derived from an EMBL/GenBank/DDBJ whole genome shotgun (WGS) entry which is preliminary data.</text>
</comment>
<proteinExistence type="predicted"/>
<reference evidence="2 4" key="3">
    <citation type="submission" date="2024-08" db="EMBL/GenBank/DDBJ databases">
        <authorList>
            <person name="Wei W."/>
        </authorList>
    </citation>
    <scope>NUCLEOTIDE SEQUENCE [LARGE SCALE GENOMIC DNA]</scope>
    <source>
        <strain evidence="2 4">XU2</strain>
    </source>
</reference>
<dbReference type="RefSeq" id="WP_149096731.1">
    <property type="nucleotide sequence ID" value="NZ_BMMG01000015.1"/>
</dbReference>